<evidence type="ECO:0000313" key="1">
    <source>
        <dbReference type="EMBL" id="MCX2721471.1"/>
    </source>
</evidence>
<name>A0ABT3QX30_9HYPH</name>
<dbReference type="Gene3D" id="3.40.30.10">
    <property type="entry name" value="Glutaredoxin"/>
    <property type="match status" value="1"/>
</dbReference>
<gene>
    <name evidence="1" type="ORF">ON753_03485</name>
</gene>
<dbReference type="InterPro" id="IPR012863">
    <property type="entry name" value="DUF1636"/>
</dbReference>
<dbReference type="Pfam" id="PF07845">
    <property type="entry name" value="DUF1636"/>
    <property type="match status" value="1"/>
</dbReference>
<dbReference type="CDD" id="cd02980">
    <property type="entry name" value="TRX_Fd_family"/>
    <property type="match status" value="1"/>
</dbReference>
<comment type="caution">
    <text evidence="1">The sequence shown here is derived from an EMBL/GenBank/DDBJ whole genome shotgun (WGS) entry which is preliminary data.</text>
</comment>
<organism evidence="1 2">
    <name type="scientific">Roseibium salinum</name>
    <dbReference type="NCBI Taxonomy" id="1604349"/>
    <lineage>
        <taxon>Bacteria</taxon>
        <taxon>Pseudomonadati</taxon>
        <taxon>Pseudomonadota</taxon>
        <taxon>Alphaproteobacteria</taxon>
        <taxon>Hyphomicrobiales</taxon>
        <taxon>Stappiaceae</taxon>
        <taxon>Roseibium</taxon>
    </lineage>
</organism>
<dbReference type="EMBL" id="JAPEVI010000002">
    <property type="protein sequence ID" value="MCX2721471.1"/>
    <property type="molecule type" value="Genomic_DNA"/>
</dbReference>
<accession>A0ABT3QX30</accession>
<reference evidence="1 2" key="1">
    <citation type="journal article" date="2016" name="Int. J. Syst. Evol. Microbiol.">
        <title>Labrenzia salina sp. nov., isolated from the rhizosphere of the halophyte Arthrocnemum macrostachyum.</title>
        <authorList>
            <person name="Camacho M."/>
            <person name="Redondo-Gomez S."/>
            <person name="Rodriguez-Llorente I."/>
            <person name="Rohde M."/>
            <person name="Sproer C."/>
            <person name="Schumann P."/>
            <person name="Klenk H.P."/>
            <person name="Montero-Calasanz M.D.C."/>
        </authorList>
    </citation>
    <scope>NUCLEOTIDE SEQUENCE [LARGE SCALE GENOMIC DNA]</scope>
    <source>
        <strain evidence="1 2">DSM 29163</strain>
    </source>
</reference>
<sequence>MNRIVICRTCKNGPSGAESRVADLAQALRDNHLDHAFSIETADCMGACEQPISLALQGEGRATYLFAGLSIPDDIEDIVATGRTYLDAENGWIEDARPCGRLRFCLRARVPALMAAKPDVTGDRR</sequence>
<evidence type="ECO:0000313" key="2">
    <source>
        <dbReference type="Proteomes" id="UP001300261"/>
    </source>
</evidence>
<proteinExistence type="predicted"/>
<keyword evidence="2" id="KW-1185">Reference proteome</keyword>
<dbReference type="Proteomes" id="UP001300261">
    <property type="component" value="Unassembled WGS sequence"/>
</dbReference>
<protein>
    <submittedName>
        <fullName evidence="1">DUF1636 domain-containing protein</fullName>
    </submittedName>
</protein>
<dbReference type="RefSeq" id="WP_265961169.1">
    <property type="nucleotide sequence ID" value="NZ_JAPEVI010000002.1"/>
</dbReference>